<name>A0A844Y924_9SPHN</name>
<dbReference type="RefSeq" id="WP_160660368.1">
    <property type="nucleotide sequence ID" value="NZ_BAABDV010000001.1"/>
</dbReference>
<dbReference type="OrthoDB" id="7390151at2"/>
<dbReference type="AlphaFoldDB" id="A0A844Y924"/>
<dbReference type="EMBL" id="WTYD01000001">
    <property type="protein sequence ID" value="MXO53518.1"/>
    <property type="molecule type" value="Genomic_DNA"/>
</dbReference>
<evidence type="ECO:0008006" key="3">
    <source>
        <dbReference type="Google" id="ProtNLM"/>
    </source>
</evidence>
<sequence>MYASWNAPLGDHGRSQELVLSFEKGRRSRLLVLPPLFDEHNKLRRQIVEVMRRLDGAGIDSVLPDLPGCNESPAPLETQSLTDWRAAIGEAAHHFEATHVLAIRGGALIAPDHLPGFLYAPAKGRQILRALLRARTIASREAGREEKVETLLETGREQGLELAGWHLSARMIAELEQAEAPADPRLRVIDQATLGGSPLWLRAEPSEDADQADALAAIIAMELAS</sequence>
<keyword evidence="2" id="KW-1185">Reference proteome</keyword>
<dbReference type="Proteomes" id="UP000430272">
    <property type="component" value="Unassembled WGS sequence"/>
</dbReference>
<gene>
    <name evidence="1" type="ORF">GRI47_05775</name>
</gene>
<accession>A0A844Y924</accession>
<dbReference type="SUPFAM" id="SSF53474">
    <property type="entry name" value="alpha/beta-Hydrolases"/>
    <property type="match status" value="1"/>
</dbReference>
<reference evidence="1 2" key="1">
    <citation type="submission" date="2019-12" db="EMBL/GenBank/DDBJ databases">
        <title>Genomic-based taxomic classification of the family Erythrobacteraceae.</title>
        <authorList>
            <person name="Xu L."/>
        </authorList>
    </citation>
    <scope>NUCLEOTIDE SEQUENCE [LARGE SCALE GENOMIC DNA]</scope>
    <source>
        <strain evidence="1 2">JCM 17468</strain>
    </source>
</reference>
<proteinExistence type="predicted"/>
<comment type="caution">
    <text evidence="1">The sequence shown here is derived from an EMBL/GenBank/DDBJ whole genome shotgun (WGS) entry which is preliminary data.</text>
</comment>
<dbReference type="Gene3D" id="3.40.50.1820">
    <property type="entry name" value="alpha/beta hydrolase"/>
    <property type="match status" value="1"/>
</dbReference>
<protein>
    <recommendedName>
        <fullName evidence="3">Hydrolase 2, exosortase A system-associated</fullName>
    </recommendedName>
</protein>
<organism evidence="1 2">
    <name type="scientific">Qipengyuania pelagi</name>
    <dbReference type="NCBI Taxonomy" id="994320"/>
    <lineage>
        <taxon>Bacteria</taxon>
        <taxon>Pseudomonadati</taxon>
        <taxon>Pseudomonadota</taxon>
        <taxon>Alphaproteobacteria</taxon>
        <taxon>Sphingomonadales</taxon>
        <taxon>Erythrobacteraceae</taxon>
        <taxon>Qipengyuania</taxon>
    </lineage>
</organism>
<evidence type="ECO:0000313" key="1">
    <source>
        <dbReference type="EMBL" id="MXO53518.1"/>
    </source>
</evidence>
<evidence type="ECO:0000313" key="2">
    <source>
        <dbReference type="Proteomes" id="UP000430272"/>
    </source>
</evidence>
<dbReference type="InterPro" id="IPR029058">
    <property type="entry name" value="AB_hydrolase_fold"/>
</dbReference>